<dbReference type="Proteomes" id="UP001063816">
    <property type="component" value="Unassembled WGS sequence"/>
</dbReference>
<dbReference type="RefSeq" id="WP_271284102.1">
    <property type="nucleotide sequence ID" value="NZ_JAMGZK010000054.1"/>
</dbReference>
<reference evidence="2" key="1">
    <citation type="submission" date="2022-05" db="EMBL/GenBank/DDBJ databases">
        <title>Description of a novel species of Leclercia; Leclercia tamurae and the Proposal for a Novel Genus Silvania gen. nov. Containing Two Novel Species Silvania hatchlandensis sp. nov. and Silvania confinis sp. nov. Isolated from the Rhizosphere of Oak.</title>
        <authorList>
            <person name="Maddock D.W."/>
            <person name="Brady C.L."/>
            <person name="Denman S."/>
            <person name="Arnold D."/>
        </authorList>
    </citation>
    <scope>NUCLEOTIDE SEQUENCE</scope>
    <source>
        <strain evidence="2">H19S6</strain>
    </source>
</reference>
<keyword evidence="3" id="KW-1185">Reference proteome</keyword>
<keyword evidence="1" id="KW-0472">Membrane</keyword>
<accession>A0A9J6Q1Y0</accession>
<proteinExistence type="predicted"/>
<evidence type="ECO:0000256" key="1">
    <source>
        <dbReference type="SAM" id="Phobius"/>
    </source>
</evidence>
<feature type="transmembrane region" description="Helical" evidence="1">
    <location>
        <begin position="125"/>
        <end position="143"/>
    </location>
</feature>
<feature type="transmembrane region" description="Helical" evidence="1">
    <location>
        <begin position="41"/>
        <end position="63"/>
    </location>
</feature>
<evidence type="ECO:0000313" key="3">
    <source>
        <dbReference type="Proteomes" id="UP001063816"/>
    </source>
</evidence>
<sequence length="284" mass="31651">MTKNNLRKAFNYAGSIIALLSIVFVAHRITEYWTLVPDDTFTLKLLLIILLLAGIYGAANILLASAWRMLMASLEQCISQRVATHIYGLTQLAKYVPGNIFQFAGRQLLTMSYGFSGKEVAKSTFMELLLLVITGAIFFLWMLPLLYSGFSVIFCFMLFVVAVMLLCLVFQWLGRSFLIKVVGKYFLFLIISGGVFLFVLYSIVDSWEITPALLLSIIGAYVISWLAGLVTPGSPAGVGVREFLLILLLKPLFSEIDIVIAAVLSRIVTVIGDCFYYLYALSLR</sequence>
<protein>
    <submittedName>
        <fullName evidence="2">Uncharacterized protein</fullName>
    </submittedName>
</protein>
<evidence type="ECO:0000313" key="2">
    <source>
        <dbReference type="EMBL" id="MCU6666599.1"/>
    </source>
</evidence>
<gene>
    <name evidence="2" type="ORF">M8014_19875</name>
</gene>
<keyword evidence="1" id="KW-1133">Transmembrane helix</keyword>
<name>A0A9J6Q1Y0_9ENTR</name>
<feature type="transmembrane region" description="Helical" evidence="1">
    <location>
        <begin position="149"/>
        <end position="173"/>
    </location>
</feature>
<feature type="transmembrane region" description="Helical" evidence="1">
    <location>
        <begin position="12"/>
        <end position="29"/>
    </location>
</feature>
<comment type="caution">
    <text evidence="2">The sequence shown here is derived from an EMBL/GenBank/DDBJ whole genome shotgun (WGS) entry which is preliminary data.</text>
</comment>
<organism evidence="2 3">
    <name type="scientific">Silvania hatchlandensis</name>
    <dbReference type="NCBI Taxonomy" id="2926469"/>
    <lineage>
        <taxon>Bacteria</taxon>
        <taxon>Pseudomonadati</taxon>
        <taxon>Pseudomonadota</taxon>
        <taxon>Gammaproteobacteria</taxon>
        <taxon>Enterobacterales</taxon>
        <taxon>Enterobacteriaceae</taxon>
        <taxon>Silvania</taxon>
    </lineage>
</organism>
<dbReference type="EMBL" id="JAMGZK010000054">
    <property type="protein sequence ID" value="MCU6666599.1"/>
    <property type="molecule type" value="Genomic_DNA"/>
</dbReference>
<feature type="transmembrane region" description="Helical" evidence="1">
    <location>
        <begin position="252"/>
        <end position="279"/>
    </location>
</feature>
<feature type="transmembrane region" description="Helical" evidence="1">
    <location>
        <begin position="209"/>
        <end position="231"/>
    </location>
</feature>
<keyword evidence="1" id="KW-0812">Transmembrane</keyword>
<dbReference type="AlphaFoldDB" id="A0A9J6Q1Y0"/>
<feature type="transmembrane region" description="Helical" evidence="1">
    <location>
        <begin position="185"/>
        <end position="203"/>
    </location>
</feature>